<evidence type="ECO:0000313" key="3">
    <source>
        <dbReference type="Proteomes" id="UP000053611"/>
    </source>
</evidence>
<dbReference type="RefSeq" id="XP_018277806.1">
    <property type="nucleotide sequence ID" value="XM_018419420.1"/>
</dbReference>
<feature type="compositionally biased region" description="Basic and acidic residues" evidence="1">
    <location>
        <begin position="41"/>
        <end position="52"/>
    </location>
</feature>
<dbReference type="Proteomes" id="UP000053611">
    <property type="component" value="Unassembled WGS sequence"/>
</dbReference>
<sequence length="208" mass="22802">MASTPDAMSTDRDLRVEWRKVKGDYGEWSTREGIVVPVPDIPEHPSLTHETDNLQSTRPRANQGRGPGRCVACSHRDRRMGKGDADLFPSNPGSGTYPSEALSSLDIPCCTDPVCPQRLILVVHRPTPRLVVGRSSFSFALQRRAARARGNGHSSSVAARHRPVIAATHLVEAMQRPPVSRGITCRMRDAPITCAVAQYCATERPRTT</sequence>
<dbReference type="GeneID" id="28980023"/>
<proteinExistence type="predicted"/>
<reference evidence="2 3" key="1">
    <citation type="submission" date="2015-03" db="EMBL/GenBank/DDBJ databases">
        <title>Genomics and transcriptomics of the oil-accumulating basidiomycete yeast T. oleaginosus allow insights into substrate utilization and the diverse evolutionary trajectories of mating systems in fungi.</title>
        <authorList>
            <consortium name="DOE Joint Genome Institute"/>
            <person name="Kourist R."/>
            <person name="Kracht O."/>
            <person name="Bracharz F."/>
            <person name="Lipzen A."/>
            <person name="Nolan M."/>
            <person name="Ohm R."/>
            <person name="Grigoriev I."/>
            <person name="Sun S."/>
            <person name="Heitman J."/>
            <person name="Bruck T."/>
            <person name="Nowrousian M."/>
        </authorList>
    </citation>
    <scope>NUCLEOTIDE SEQUENCE [LARGE SCALE GENOMIC DNA]</scope>
    <source>
        <strain evidence="2 3">IBC0246</strain>
    </source>
</reference>
<evidence type="ECO:0000313" key="2">
    <source>
        <dbReference type="EMBL" id="KLT41315.1"/>
    </source>
</evidence>
<dbReference type="EMBL" id="KQ087220">
    <property type="protein sequence ID" value="KLT41315.1"/>
    <property type="molecule type" value="Genomic_DNA"/>
</dbReference>
<keyword evidence="3" id="KW-1185">Reference proteome</keyword>
<dbReference type="AlphaFoldDB" id="A0A0J0XJM9"/>
<evidence type="ECO:0000256" key="1">
    <source>
        <dbReference type="SAM" id="MobiDB-lite"/>
    </source>
</evidence>
<name>A0A0J0XJM9_9TREE</name>
<gene>
    <name evidence="2" type="ORF">CC85DRAFT_125098</name>
</gene>
<feature type="region of interest" description="Disordered" evidence="1">
    <location>
        <begin position="39"/>
        <end position="70"/>
    </location>
</feature>
<accession>A0A0J0XJM9</accession>
<organism evidence="2 3">
    <name type="scientific">Cutaneotrichosporon oleaginosum</name>
    <dbReference type="NCBI Taxonomy" id="879819"/>
    <lineage>
        <taxon>Eukaryota</taxon>
        <taxon>Fungi</taxon>
        <taxon>Dikarya</taxon>
        <taxon>Basidiomycota</taxon>
        <taxon>Agaricomycotina</taxon>
        <taxon>Tremellomycetes</taxon>
        <taxon>Trichosporonales</taxon>
        <taxon>Trichosporonaceae</taxon>
        <taxon>Cutaneotrichosporon</taxon>
    </lineage>
</organism>
<protein>
    <submittedName>
        <fullName evidence="2">Uncharacterized protein</fullName>
    </submittedName>
</protein>